<keyword evidence="4 8" id="KW-1003">Cell membrane</keyword>
<evidence type="ECO:0000256" key="5">
    <source>
        <dbReference type="ARBA" id="ARBA00022692"/>
    </source>
</evidence>
<feature type="transmembrane region" description="Helical" evidence="9">
    <location>
        <begin position="115"/>
        <end position="137"/>
    </location>
</feature>
<dbReference type="InterPro" id="IPR003784">
    <property type="entry name" value="BioY"/>
</dbReference>
<accession>A0A3R9P5R3</accession>
<keyword evidence="7 8" id="KW-0472">Membrane</keyword>
<evidence type="ECO:0000256" key="1">
    <source>
        <dbReference type="ARBA" id="ARBA00004651"/>
    </source>
</evidence>
<evidence type="ECO:0000256" key="4">
    <source>
        <dbReference type="ARBA" id="ARBA00022475"/>
    </source>
</evidence>
<dbReference type="GO" id="GO:0005886">
    <property type="term" value="C:plasma membrane"/>
    <property type="evidence" value="ECO:0007669"/>
    <property type="project" value="UniProtKB-SubCell"/>
</dbReference>
<keyword evidence="6 9" id="KW-1133">Transmembrane helix</keyword>
<dbReference type="PANTHER" id="PTHR34295">
    <property type="entry name" value="BIOTIN TRANSPORTER BIOY"/>
    <property type="match status" value="1"/>
</dbReference>
<evidence type="ECO:0000256" key="9">
    <source>
        <dbReference type="SAM" id="Phobius"/>
    </source>
</evidence>
<dbReference type="Gene3D" id="1.10.1760.20">
    <property type="match status" value="1"/>
</dbReference>
<dbReference type="RefSeq" id="WP_125559871.1">
    <property type="nucleotide sequence ID" value="NZ_RBVX01000031.1"/>
</dbReference>
<keyword evidence="5 9" id="KW-0812">Transmembrane</keyword>
<protein>
    <recommendedName>
        <fullName evidence="8">Biotin transporter</fullName>
    </recommendedName>
</protein>
<dbReference type="GO" id="GO:0015225">
    <property type="term" value="F:biotin transmembrane transporter activity"/>
    <property type="evidence" value="ECO:0007669"/>
    <property type="project" value="UniProtKB-UniRule"/>
</dbReference>
<dbReference type="EMBL" id="RBVX01000031">
    <property type="protein sequence ID" value="RSL30869.1"/>
    <property type="molecule type" value="Genomic_DNA"/>
</dbReference>
<feature type="transmembrane region" description="Helical" evidence="9">
    <location>
        <begin position="7"/>
        <end position="26"/>
    </location>
</feature>
<dbReference type="Proteomes" id="UP000275076">
    <property type="component" value="Unassembled WGS sequence"/>
</dbReference>
<proteinExistence type="inferred from homology"/>
<evidence type="ECO:0000256" key="3">
    <source>
        <dbReference type="ARBA" id="ARBA00022448"/>
    </source>
</evidence>
<comment type="caution">
    <text evidence="10">The sequence shown here is derived from an EMBL/GenBank/DDBJ whole genome shotgun (WGS) entry which is preliminary data.</text>
</comment>
<evidence type="ECO:0000256" key="6">
    <source>
        <dbReference type="ARBA" id="ARBA00022989"/>
    </source>
</evidence>
<evidence type="ECO:0000256" key="2">
    <source>
        <dbReference type="ARBA" id="ARBA00010692"/>
    </source>
</evidence>
<feature type="transmembrane region" description="Helical" evidence="9">
    <location>
        <begin position="57"/>
        <end position="74"/>
    </location>
</feature>
<gene>
    <name evidence="10" type="ORF">D7Z54_24065</name>
</gene>
<comment type="subcellular location">
    <subcellularLocation>
        <location evidence="1 8">Cell membrane</location>
        <topology evidence="1 8">Multi-pass membrane protein</topology>
    </subcellularLocation>
</comment>
<organism evidence="10 11">
    <name type="scientific">Salibacterium salarium</name>
    <dbReference type="NCBI Taxonomy" id="284579"/>
    <lineage>
        <taxon>Bacteria</taxon>
        <taxon>Bacillati</taxon>
        <taxon>Bacillota</taxon>
        <taxon>Bacilli</taxon>
        <taxon>Bacillales</taxon>
        <taxon>Bacillaceae</taxon>
    </lineage>
</organism>
<feature type="transmembrane region" description="Helical" evidence="9">
    <location>
        <begin position="86"/>
        <end position="103"/>
    </location>
</feature>
<dbReference type="PIRSF" id="PIRSF016661">
    <property type="entry name" value="BioY"/>
    <property type="match status" value="1"/>
</dbReference>
<dbReference type="OrthoDB" id="9803495at2"/>
<keyword evidence="11" id="KW-1185">Reference proteome</keyword>
<evidence type="ECO:0000256" key="7">
    <source>
        <dbReference type="ARBA" id="ARBA00023136"/>
    </source>
</evidence>
<name>A0A3R9P5R3_9BACI</name>
<reference evidence="10 11" key="1">
    <citation type="submission" date="2018-10" db="EMBL/GenBank/DDBJ databases">
        <title>Draft genome sequence of Bacillus salarius IM0101, isolated from a hypersaline soil in Inner Mongolia, China.</title>
        <authorList>
            <person name="Yamprayoonswat W."/>
            <person name="Boonvisut S."/>
            <person name="Jumpathong W."/>
            <person name="Sittihan S."/>
            <person name="Ruangsuj P."/>
            <person name="Wanthongcharoen S."/>
            <person name="Thongpramul N."/>
            <person name="Pimmason S."/>
            <person name="Yu B."/>
            <person name="Yasawong M."/>
        </authorList>
    </citation>
    <scope>NUCLEOTIDE SEQUENCE [LARGE SCALE GENOMIC DNA]</scope>
    <source>
        <strain evidence="10 11">IM0101</strain>
    </source>
</reference>
<keyword evidence="3 8" id="KW-0813">Transport</keyword>
<comment type="similarity">
    <text evidence="2 8">Belongs to the BioY family.</text>
</comment>
<evidence type="ECO:0000313" key="10">
    <source>
        <dbReference type="EMBL" id="RSL30869.1"/>
    </source>
</evidence>
<evidence type="ECO:0000256" key="8">
    <source>
        <dbReference type="PIRNR" id="PIRNR016661"/>
    </source>
</evidence>
<evidence type="ECO:0000313" key="11">
    <source>
        <dbReference type="Proteomes" id="UP000275076"/>
    </source>
</evidence>
<sequence length="192" mass="20315">MRTRTMMYVAMFAAVVGVLGLIPLIPLPFSPVPITAQTLGVMLAGCLLGARLGGASMFLVLALITVGIPLLSGGRGGIGVLLGPSGGYILSWPIAAFVIGWIIERFLPRLRMIQALTANVIGGILIIHIFGILYYAYITNVSIATAVIYDTSFLPGDTLKAVVASYVTVKIANNHPTLLKGEQKTILYKNAS</sequence>
<dbReference type="Pfam" id="PF02632">
    <property type="entry name" value="BioY"/>
    <property type="match status" value="1"/>
</dbReference>
<dbReference type="AlphaFoldDB" id="A0A3R9P5R3"/>
<dbReference type="PANTHER" id="PTHR34295:SF4">
    <property type="entry name" value="BIOTIN TRANSPORTER BIOY-RELATED"/>
    <property type="match status" value="1"/>
</dbReference>